<dbReference type="PANTHER" id="PTHR18964">
    <property type="entry name" value="ROK (REPRESSOR, ORF, KINASE) FAMILY"/>
    <property type="match status" value="1"/>
</dbReference>
<dbReference type="SMART" id="SM00419">
    <property type="entry name" value="HTH_CRP"/>
    <property type="match status" value="1"/>
</dbReference>
<dbReference type="GO" id="GO:0009384">
    <property type="term" value="F:N-acylmannosamine kinase activity"/>
    <property type="evidence" value="ECO:0007669"/>
    <property type="project" value="TreeGrafter"/>
</dbReference>
<evidence type="ECO:0000313" key="3">
    <source>
        <dbReference type="Proteomes" id="UP000074072"/>
    </source>
</evidence>
<gene>
    <name evidence="2" type="ORF">SB4_14955</name>
</gene>
<comment type="caution">
    <text evidence="2">The sequence shown here is derived from an EMBL/GenBank/DDBJ whole genome shotgun (WGS) entry which is preliminary data.</text>
</comment>
<dbReference type="InterPro" id="IPR012318">
    <property type="entry name" value="HTH_CRP"/>
</dbReference>
<dbReference type="PATRIC" id="fig|33051.4.peg.390"/>
<feature type="domain" description="HTH crp-type" evidence="1">
    <location>
        <begin position="19"/>
        <end position="67"/>
    </location>
</feature>
<dbReference type="InterPro" id="IPR043129">
    <property type="entry name" value="ATPase_NBD"/>
</dbReference>
<dbReference type="GO" id="GO:0019262">
    <property type="term" value="P:N-acetylneuraminate catabolic process"/>
    <property type="evidence" value="ECO:0007669"/>
    <property type="project" value="TreeGrafter"/>
</dbReference>
<reference evidence="2 3" key="1">
    <citation type="journal article" date="2016" name="Front. Microbiol.">
        <title>Genomic Resource of Rice Seed Associated Bacteria.</title>
        <authorList>
            <person name="Midha S."/>
            <person name="Bansal K."/>
            <person name="Sharma S."/>
            <person name="Kumar N."/>
            <person name="Patil P.P."/>
            <person name="Chaudhry V."/>
            <person name="Patil P.B."/>
        </authorList>
    </citation>
    <scope>NUCLEOTIDE SEQUENCE [LARGE SCALE GENOMIC DNA]</scope>
    <source>
        <strain evidence="2 3">SB4</strain>
    </source>
</reference>
<dbReference type="GO" id="GO:0006355">
    <property type="term" value="P:regulation of DNA-templated transcription"/>
    <property type="evidence" value="ECO:0007669"/>
    <property type="project" value="InterPro"/>
</dbReference>
<evidence type="ECO:0000259" key="1">
    <source>
        <dbReference type="SMART" id="SM00419"/>
    </source>
</evidence>
<dbReference type="SUPFAM" id="SSF53067">
    <property type="entry name" value="Actin-like ATPase domain"/>
    <property type="match status" value="1"/>
</dbReference>
<dbReference type="Gene3D" id="1.10.10.10">
    <property type="entry name" value="Winged helix-like DNA-binding domain superfamily/Winged helix DNA-binding domain"/>
    <property type="match status" value="1"/>
</dbReference>
<dbReference type="Pfam" id="PF13412">
    <property type="entry name" value="HTH_24"/>
    <property type="match status" value="1"/>
</dbReference>
<dbReference type="AlphaFoldDB" id="A0A147IN10"/>
<organism evidence="2 3">
    <name type="scientific">Sphingomonas sanguinis</name>
    <dbReference type="NCBI Taxonomy" id="33051"/>
    <lineage>
        <taxon>Bacteria</taxon>
        <taxon>Pseudomonadati</taxon>
        <taxon>Pseudomonadota</taxon>
        <taxon>Alphaproteobacteria</taxon>
        <taxon>Sphingomonadales</taxon>
        <taxon>Sphingomonadaceae</taxon>
        <taxon>Sphingomonas</taxon>
    </lineage>
</organism>
<protein>
    <recommendedName>
        <fullName evidence="1">HTH crp-type domain-containing protein</fullName>
    </recommendedName>
</protein>
<sequence>MWQHNAFRALSANERDLLGAIRRDAPLSRAELARRSGLALPTVSRLVDQLLREGLLIADDRVMMSRTGQPSLPLSLAPHAAYAFGVAVRADMMTVDLVHLSGRVVASRTAPTAGASREEVVAAIAGLIDQLVEDAAVPPDRLCGLGLALPGFFVRDPLRINAPLGMEDWATADLGHDLGQALGLEVVVDNDGNAAALGEYIYGQGETASSLAYLYIDAGLGGGIVQDGQLLRGSRGNAGEFTGMLPPAMRADRPTLASLRAMLGEDGHVYDSLADMLANLPDADATIEKWLERSAPTASAIISAIGAIIDPDVIVIGGRLPSFLADRLAARLSYYSVPVRGRDREFPELLVSKVAGDAAALGASALCFNRVLL</sequence>
<dbReference type="EMBL" id="LDTE01000103">
    <property type="protein sequence ID" value="KTT96676.1"/>
    <property type="molecule type" value="Genomic_DNA"/>
</dbReference>
<dbReference type="InterPro" id="IPR036388">
    <property type="entry name" value="WH-like_DNA-bd_sf"/>
</dbReference>
<dbReference type="InterPro" id="IPR036390">
    <property type="entry name" value="WH_DNA-bd_sf"/>
</dbReference>
<dbReference type="GO" id="GO:0003677">
    <property type="term" value="F:DNA binding"/>
    <property type="evidence" value="ECO:0007669"/>
    <property type="project" value="InterPro"/>
</dbReference>
<dbReference type="RefSeq" id="WP_058753192.1">
    <property type="nucleotide sequence ID" value="NZ_LDTE01000103.1"/>
</dbReference>
<proteinExistence type="predicted"/>
<dbReference type="Gene3D" id="3.30.420.40">
    <property type="match status" value="2"/>
</dbReference>
<name>A0A147IN10_9SPHN</name>
<dbReference type="SUPFAM" id="SSF46785">
    <property type="entry name" value="Winged helix' DNA-binding domain"/>
    <property type="match status" value="1"/>
</dbReference>
<dbReference type="InterPro" id="IPR000600">
    <property type="entry name" value="ROK"/>
</dbReference>
<dbReference type="Proteomes" id="UP000074072">
    <property type="component" value="Unassembled WGS sequence"/>
</dbReference>
<evidence type="ECO:0000313" key="2">
    <source>
        <dbReference type="EMBL" id="KTT96676.1"/>
    </source>
</evidence>
<dbReference type="PANTHER" id="PTHR18964:SF169">
    <property type="entry name" value="N-ACETYLMANNOSAMINE KINASE"/>
    <property type="match status" value="1"/>
</dbReference>
<dbReference type="Pfam" id="PF00480">
    <property type="entry name" value="ROK"/>
    <property type="match status" value="1"/>
</dbReference>
<accession>A0A147IN10</accession>